<accession>A0ACA9QR70</accession>
<reference evidence="1" key="1">
    <citation type="submission" date="2021-06" db="EMBL/GenBank/DDBJ databases">
        <authorList>
            <person name="Kallberg Y."/>
            <person name="Tangrot J."/>
            <person name="Rosling A."/>
        </authorList>
    </citation>
    <scope>NUCLEOTIDE SEQUENCE</scope>
    <source>
        <strain evidence="1">MA461A</strain>
    </source>
</reference>
<keyword evidence="2" id="KW-1185">Reference proteome</keyword>
<dbReference type="EMBL" id="CAJVQC010035273">
    <property type="protein sequence ID" value="CAG8758583.1"/>
    <property type="molecule type" value="Genomic_DNA"/>
</dbReference>
<dbReference type="Proteomes" id="UP000789920">
    <property type="component" value="Unassembled WGS sequence"/>
</dbReference>
<gene>
    <name evidence="1" type="ORF">RPERSI_LOCUS14969</name>
</gene>
<sequence>MNSSAPKAIEVINLTKFYGNKKVLDQVSFAVRPGTIHGFIGPNGAGKSTTLGILVGLVLPSYGNAYIEGRSVTNDPYFNEHLGSVVPAEVKFPPDFAVEKYVGVCSYLRDVPLDQAEERFAASPLFQFAAQKFRDLKKFREAGGTVLISTHILSDLQELADDITMIRNGRIVYTGPKTDNIVKTYEEYFLNDEKNREGLFAEKANQQLEKELRVFVGKLEKIRSNQISLEMIRGLTINYQGERKPLKTLANFRISPSNELVIQTFESKFVSLIIEVVKQQGYKLAGSTKKEAYFTLSSSGETREKLIRDVKVITEEGKTAFRLVRQDIRKEISSSINSKSSKKGTNLFTDQKRKYEIQMDELIKNYQQKLIHAKAKKIQELEKV</sequence>
<evidence type="ECO:0000313" key="1">
    <source>
        <dbReference type="EMBL" id="CAG8758583.1"/>
    </source>
</evidence>
<proteinExistence type="predicted"/>
<organism evidence="1 2">
    <name type="scientific">Racocetra persica</name>
    <dbReference type="NCBI Taxonomy" id="160502"/>
    <lineage>
        <taxon>Eukaryota</taxon>
        <taxon>Fungi</taxon>
        <taxon>Fungi incertae sedis</taxon>
        <taxon>Mucoromycota</taxon>
        <taxon>Glomeromycotina</taxon>
        <taxon>Glomeromycetes</taxon>
        <taxon>Diversisporales</taxon>
        <taxon>Gigasporaceae</taxon>
        <taxon>Racocetra</taxon>
    </lineage>
</organism>
<comment type="caution">
    <text evidence="1">The sequence shown here is derived from an EMBL/GenBank/DDBJ whole genome shotgun (WGS) entry which is preliminary data.</text>
</comment>
<protein>
    <submittedName>
        <fullName evidence="1">34204_t:CDS:1</fullName>
    </submittedName>
</protein>
<evidence type="ECO:0000313" key="2">
    <source>
        <dbReference type="Proteomes" id="UP000789920"/>
    </source>
</evidence>
<name>A0ACA9QR70_9GLOM</name>